<evidence type="ECO:0000313" key="2">
    <source>
        <dbReference type="Proteomes" id="UP000192333"/>
    </source>
</evidence>
<dbReference type="OrthoDB" id="311329at2"/>
<proteinExistence type="predicted"/>
<organism evidence="1 2">
    <name type="scientific">Aquiflexum balticum DSM 16537</name>
    <dbReference type="NCBI Taxonomy" id="758820"/>
    <lineage>
        <taxon>Bacteria</taxon>
        <taxon>Pseudomonadati</taxon>
        <taxon>Bacteroidota</taxon>
        <taxon>Cytophagia</taxon>
        <taxon>Cytophagales</taxon>
        <taxon>Cyclobacteriaceae</taxon>
        <taxon>Aquiflexum</taxon>
    </lineage>
</organism>
<dbReference type="AlphaFoldDB" id="A0A1W2HAQ1"/>
<name>A0A1W2HAQ1_9BACT</name>
<protein>
    <recommendedName>
        <fullName evidence="3">Alginate export</fullName>
    </recommendedName>
</protein>
<gene>
    <name evidence="1" type="ORF">SAMN00777080_4643</name>
</gene>
<sequence>MKSLFNASLLFLFISLMACPVFGQIDQIFGIEVVPNTVEGSPIRSVVILLEKDGKEYLADSLEIKAFYDAFNIKPGSIFRQFSVDLAISVFLKQEEIKSASYKVYTPEISGPVVLVIRSSFWTEEEDKKIVAKKSLPFPSLIETEKSKLTLILNGAIGLYHDQNAFFSKGAEFTQGNPVANNPAGIGPRFWGESFLEPGIAGITKLGKTKIFPYGAVTFLVSGRNSSDIYSEGTALKGTIERLYGGILLPQLGKKQQLHIDLSAGGQFFQLNDGFLFSRFSGSANAGERGSVFLNSRTAYQMTAWAKVHWKKFNFSAFYLEPQELFKDRQSDTRYLGGGISYNDNRRLDLGLHYITIHSSKSTYATPNDRIPLEGLQTINPKVWVNNIAGKGFFIKSEYAFQRNSNADMVANAWYLGGGLVKQTWKKSPSLYYRFAFMQGDDPTTTRFERFDILQGGGLGNWIQGINFKKIIGDGNLLTHRIEVKAYLAKNMELSFDYFFLSADSKSNLGSLAPISTLQDKNFGQEFTTTYRYFFKRNFLFLGLFSWAKPGKAISSSFESNVYDWLTFQASTFMFF</sequence>
<evidence type="ECO:0008006" key="3">
    <source>
        <dbReference type="Google" id="ProtNLM"/>
    </source>
</evidence>
<dbReference type="STRING" id="758820.SAMN00777080_4643"/>
<keyword evidence="2" id="KW-1185">Reference proteome</keyword>
<dbReference type="RefSeq" id="WP_157370273.1">
    <property type="nucleotide sequence ID" value="NZ_LT838813.1"/>
</dbReference>
<accession>A0A1W2HAQ1</accession>
<evidence type="ECO:0000313" key="1">
    <source>
        <dbReference type="EMBL" id="SMD45970.1"/>
    </source>
</evidence>
<dbReference type="PROSITE" id="PS51257">
    <property type="entry name" value="PROKAR_LIPOPROTEIN"/>
    <property type="match status" value="1"/>
</dbReference>
<reference evidence="2" key="1">
    <citation type="submission" date="2017-04" db="EMBL/GenBank/DDBJ databases">
        <authorList>
            <person name="Varghese N."/>
            <person name="Submissions S."/>
        </authorList>
    </citation>
    <scope>NUCLEOTIDE SEQUENCE [LARGE SCALE GENOMIC DNA]</scope>
    <source>
        <strain evidence="2">DSM 16537</strain>
    </source>
</reference>
<dbReference type="Proteomes" id="UP000192333">
    <property type="component" value="Chromosome I"/>
</dbReference>
<dbReference type="EMBL" id="LT838813">
    <property type="protein sequence ID" value="SMD45970.1"/>
    <property type="molecule type" value="Genomic_DNA"/>
</dbReference>